<dbReference type="InterPro" id="IPR054612">
    <property type="entry name" value="Phage_capsid-like_C"/>
</dbReference>
<feature type="domain" description="Phage capsid-like C-terminal" evidence="3">
    <location>
        <begin position="188"/>
        <end position="464"/>
    </location>
</feature>
<gene>
    <name evidence="4" type="ORF">A2619_05865</name>
</gene>
<dbReference type="AlphaFoldDB" id="A0A1F4X3Q3"/>
<dbReference type="SUPFAM" id="SSF56563">
    <property type="entry name" value="Major capsid protein gp5"/>
    <property type="match status" value="1"/>
</dbReference>
<organism evidence="4 5">
    <name type="scientific">candidate division WWE3 bacterium RIFOXYD1_FULL_39_9</name>
    <dbReference type="NCBI Taxonomy" id="1802649"/>
    <lineage>
        <taxon>Bacteria</taxon>
        <taxon>Katanobacteria</taxon>
    </lineage>
</organism>
<sequence>MKKSQNPEVVKQVFAEIDRQNDGLKKNYETLRTDYTELKHLVGEVEKSIKGVDPLLKEQVKKFEEAIVNRQAEMDTLKAAQETASKEQQKRMDALELTLRRPNGSGDMSPEDVRKLEKSALDWQINVMSMREDGAKWHKVKGVKVDVELFKKYQQGLEAFMRSNNDLPERTMDAELYKALTVGSDPDGGYTVTPAMGNRIITRVFEADPIRQLCALESITTGAIEWMVDFGQAGFGWEGETSSGAETGTPDLKKKRIPVHVCYAKPRASQTLLEDSGINIENWLADHVAKRFARGEGASFVTGDGVGKPRGFLTYDNVTTAGTPEWGKVEQINMGHATALTADGFINVKYSMTEYYLGRGTWLMNRTTVADALQLKDGQGRYIWQPGMEMGQPGQILGLPVRMSTTMPVVAANALSVALADWQEFYMIVDRLGITIQRDPYTAKPMIEFYTRKRVGADVVNFEAGRIGVIAA</sequence>
<name>A0A1F4X3Q3_UNCKA</name>
<comment type="caution">
    <text evidence="4">The sequence shown here is derived from an EMBL/GenBank/DDBJ whole genome shotgun (WGS) entry which is preliminary data.</text>
</comment>
<evidence type="ECO:0000313" key="4">
    <source>
        <dbReference type="EMBL" id="OGC76318.1"/>
    </source>
</evidence>
<dbReference type="Proteomes" id="UP000176815">
    <property type="component" value="Unassembled WGS sequence"/>
</dbReference>
<comment type="subcellular location">
    <subcellularLocation>
        <location evidence="1">Virion</location>
    </subcellularLocation>
</comment>
<evidence type="ECO:0000256" key="1">
    <source>
        <dbReference type="ARBA" id="ARBA00004328"/>
    </source>
</evidence>
<proteinExistence type="predicted"/>
<dbReference type="InterPro" id="IPR024455">
    <property type="entry name" value="Phage_capsid"/>
</dbReference>
<dbReference type="Gene3D" id="3.30.2400.10">
    <property type="entry name" value="Major capsid protein gp5"/>
    <property type="match status" value="1"/>
</dbReference>
<dbReference type="NCBIfam" id="TIGR01554">
    <property type="entry name" value="major_cap_HK97"/>
    <property type="match status" value="1"/>
</dbReference>
<dbReference type="Gene3D" id="3.30.2320.10">
    <property type="entry name" value="hypothetical protein PF0899 domain"/>
    <property type="match status" value="1"/>
</dbReference>
<protein>
    <recommendedName>
        <fullName evidence="3">Phage capsid-like C-terminal domain-containing protein</fullName>
    </recommendedName>
</protein>
<dbReference type="EMBL" id="MEWG01000046">
    <property type="protein sequence ID" value="OGC76318.1"/>
    <property type="molecule type" value="Genomic_DNA"/>
</dbReference>
<evidence type="ECO:0000313" key="5">
    <source>
        <dbReference type="Proteomes" id="UP000176815"/>
    </source>
</evidence>
<reference evidence="4 5" key="1">
    <citation type="journal article" date="2016" name="Nat. Commun.">
        <title>Thousands of microbial genomes shed light on interconnected biogeochemical processes in an aquifer system.</title>
        <authorList>
            <person name="Anantharaman K."/>
            <person name="Brown C.T."/>
            <person name="Hug L.A."/>
            <person name="Sharon I."/>
            <person name="Castelle C.J."/>
            <person name="Probst A.J."/>
            <person name="Thomas B.C."/>
            <person name="Singh A."/>
            <person name="Wilkins M.J."/>
            <person name="Karaoz U."/>
            <person name="Brodie E.L."/>
            <person name="Williams K.H."/>
            <person name="Hubbard S.S."/>
            <person name="Banfield J.F."/>
        </authorList>
    </citation>
    <scope>NUCLEOTIDE SEQUENCE [LARGE SCALE GENOMIC DNA]</scope>
</reference>
<keyword evidence="2" id="KW-0175">Coiled coil</keyword>
<evidence type="ECO:0000256" key="2">
    <source>
        <dbReference type="SAM" id="Coils"/>
    </source>
</evidence>
<dbReference type="Pfam" id="PF05065">
    <property type="entry name" value="Phage_capsid"/>
    <property type="match status" value="1"/>
</dbReference>
<evidence type="ECO:0000259" key="3">
    <source>
        <dbReference type="Pfam" id="PF05065"/>
    </source>
</evidence>
<accession>A0A1F4X3Q3</accession>
<feature type="coiled-coil region" evidence="2">
    <location>
        <begin position="14"/>
        <end position="80"/>
    </location>
</feature>